<evidence type="ECO:0000256" key="4">
    <source>
        <dbReference type="ARBA" id="ARBA00023203"/>
    </source>
</evidence>
<dbReference type="GO" id="GO:0007015">
    <property type="term" value="P:actin filament organization"/>
    <property type="evidence" value="ECO:0007669"/>
    <property type="project" value="InterPro"/>
</dbReference>
<dbReference type="InterPro" id="IPR038386">
    <property type="entry name" value="Beta-thymosin_sf"/>
</dbReference>
<comment type="similarity">
    <text evidence="2">Belongs to the thymosin beta family.</text>
</comment>
<dbReference type="AlphaFoldDB" id="D2H9X7"/>
<keyword evidence="3" id="KW-0963">Cytoplasm</keyword>
<feature type="compositionally biased region" description="Basic and acidic residues" evidence="7">
    <location>
        <begin position="27"/>
        <end position="39"/>
    </location>
</feature>
<keyword evidence="4" id="KW-0009">Actin-binding</keyword>
<proteinExistence type="inferred from homology"/>
<evidence type="ECO:0000256" key="6">
    <source>
        <dbReference type="ARBA" id="ARBA00025497"/>
    </source>
</evidence>
<comment type="subcellular location">
    <subcellularLocation>
        <location evidence="1">Cytoplasm</location>
        <location evidence="1">Cytoskeleton</location>
    </subcellularLocation>
</comment>
<reference evidence="8" key="1">
    <citation type="journal article" date="2010" name="Nature">
        <title>The sequence and de novo assembly of the giant panda genome.</title>
        <authorList>
            <person name="Li R."/>
            <person name="Fan W."/>
            <person name="Tian G."/>
            <person name="Zhu H."/>
            <person name="He L."/>
            <person name="Cai J."/>
            <person name="Huang Q."/>
            <person name="Cai Q."/>
            <person name="Li B."/>
            <person name="Bai Y."/>
            <person name="Zhang Z."/>
            <person name="Zhang Y."/>
            <person name="Wang W."/>
            <person name="Li J."/>
            <person name="Wei F."/>
            <person name="Li H."/>
            <person name="Jian M."/>
            <person name="Li J."/>
            <person name="Zhang Z."/>
            <person name="Nielsen R."/>
            <person name="Li D."/>
            <person name="Gu W."/>
            <person name="Yang Z."/>
            <person name="Xuan Z."/>
            <person name="Ryder O.A."/>
            <person name="Leung F.C."/>
            <person name="Zhou Y."/>
            <person name="Cao J."/>
            <person name="Sun X."/>
            <person name="Fu Y."/>
            <person name="Fang X."/>
            <person name="Guo X."/>
            <person name="Wang B."/>
            <person name="Hou R."/>
            <person name="Shen F."/>
            <person name="Mu B."/>
            <person name="Ni P."/>
            <person name="Lin R."/>
            <person name="Qian W."/>
            <person name="Wang G."/>
            <person name="Yu C."/>
            <person name="Nie W."/>
            <person name="Wang J."/>
            <person name="Wu Z."/>
            <person name="Liang H."/>
            <person name="Min J."/>
            <person name="Wu Q."/>
            <person name="Cheng S."/>
            <person name="Ruan J."/>
            <person name="Wang M."/>
            <person name="Shi Z."/>
            <person name="Wen M."/>
            <person name="Liu B."/>
            <person name="Ren X."/>
            <person name="Zheng H."/>
            <person name="Dong D."/>
            <person name="Cook K."/>
            <person name="Shan G."/>
            <person name="Zhang H."/>
            <person name="Kosiol C."/>
            <person name="Xie X."/>
            <person name="Lu Z."/>
            <person name="Zheng H."/>
            <person name="Li Y."/>
            <person name="Steiner C.C."/>
            <person name="Lam T.T."/>
            <person name="Lin S."/>
            <person name="Zhang Q."/>
            <person name="Li G."/>
            <person name="Tian J."/>
            <person name="Gong T."/>
            <person name="Liu H."/>
            <person name="Zhang D."/>
            <person name="Fang L."/>
            <person name="Ye C."/>
            <person name="Zhang J."/>
            <person name="Hu W."/>
            <person name="Xu A."/>
            <person name="Ren Y."/>
            <person name="Zhang G."/>
            <person name="Bruford M.W."/>
            <person name="Li Q."/>
            <person name="Ma L."/>
            <person name="Guo Y."/>
            <person name="An N."/>
            <person name="Hu Y."/>
            <person name="Zheng Y."/>
            <person name="Shi Y."/>
            <person name="Li Z."/>
            <person name="Liu Q."/>
            <person name="Chen Y."/>
            <person name="Zhao J."/>
            <person name="Qu N."/>
            <person name="Zhao S."/>
            <person name="Tian F."/>
            <person name="Wang X."/>
            <person name="Wang H."/>
            <person name="Xu L."/>
            <person name="Liu X."/>
            <person name="Vinar T."/>
            <person name="Wang Y."/>
            <person name="Lam T.W."/>
            <person name="Yiu S.M."/>
            <person name="Liu S."/>
            <person name="Zhang H."/>
            <person name="Li D."/>
            <person name="Huang Y."/>
            <person name="Wang X."/>
            <person name="Yang G."/>
            <person name="Jiang Z."/>
            <person name="Wang J."/>
            <person name="Qin N."/>
            <person name="Li L."/>
            <person name="Li J."/>
            <person name="Bolund L."/>
            <person name="Kristiansen K."/>
            <person name="Wong G.K."/>
            <person name="Olson M."/>
            <person name="Zhang X."/>
            <person name="Li S."/>
            <person name="Yang H."/>
            <person name="Wang J."/>
            <person name="Wang J."/>
        </authorList>
    </citation>
    <scope>NUCLEOTIDE SEQUENCE [LARGE SCALE GENOMIC DNA]</scope>
</reference>
<dbReference type="PANTHER" id="PTHR12021:SF3">
    <property type="entry name" value="THYMOSIN BETA-4-LIKE"/>
    <property type="match status" value="1"/>
</dbReference>
<evidence type="ECO:0000256" key="7">
    <source>
        <dbReference type="SAM" id="MobiDB-lite"/>
    </source>
</evidence>
<dbReference type="EMBL" id="GL192614">
    <property type="protein sequence ID" value="EFB13711.1"/>
    <property type="molecule type" value="Genomic_DNA"/>
</dbReference>
<dbReference type="GO" id="GO:0005856">
    <property type="term" value="C:cytoskeleton"/>
    <property type="evidence" value="ECO:0007669"/>
    <property type="project" value="UniProtKB-SubCell"/>
</dbReference>
<organism evidence="8">
    <name type="scientific">Ailuropoda melanoleuca</name>
    <name type="common">Giant panda</name>
    <dbReference type="NCBI Taxonomy" id="9646"/>
    <lineage>
        <taxon>Eukaryota</taxon>
        <taxon>Metazoa</taxon>
        <taxon>Chordata</taxon>
        <taxon>Craniata</taxon>
        <taxon>Vertebrata</taxon>
        <taxon>Euteleostomi</taxon>
        <taxon>Mammalia</taxon>
        <taxon>Eutheria</taxon>
        <taxon>Laurasiatheria</taxon>
        <taxon>Carnivora</taxon>
        <taxon>Caniformia</taxon>
        <taxon>Ursidae</taxon>
        <taxon>Ailuropoda</taxon>
    </lineage>
</organism>
<name>D2H9X7_AILME</name>
<dbReference type="Gene3D" id="1.20.5.520">
    <property type="entry name" value="Single helix bin"/>
    <property type="match status" value="1"/>
</dbReference>
<accession>D2H9X7</accession>
<protein>
    <submittedName>
        <fullName evidence="8">Uncharacterized protein</fullName>
    </submittedName>
</protein>
<evidence type="ECO:0000256" key="5">
    <source>
        <dbReference type="ARBA" id="ARBA00023212"/>
    </source>
</evidence>
<dbReference type="GO" id="GO:0005737">
    <property type="term" value="C:cytoplasm"/>
    <property type="evidence" value="ECO:0007669"/>
    <property type="project" value="TreeGrafter"/>
</dbReference>
<dbReference type="InterPro" id="IPR001152">
    <property type="entry name" value="Beta-thymosin"/>
</dbReference>
<keyword evidence="5" id="KW-0206">Cytoskeleton</keyword>
<dbReference type="Pfam" id="PF01290">
    <property type="entry name" value="Thymosin"/>
    <property type="match status" value="1"/>
</dbReference>
<evidence type="ECO:0000256" key="3">
    <source>
        <dbReference type="ARBA" id="ARBA00022490"/>
    </source>
</evidence>
<feature type="non-terminal residue" evidence="8">
    <location>
        <position position="1"/>
    </location>
</feature>
<dbReference type="GO" id="GO:0030334">
    <property type="term" value="P:regulation of cell migration"/>
    <property type="evidence" value="ECO:0007669"/>
    <property type="project" value="TreeGrafter"/>
</dbReference>
<dbReference type="InParanoid" id="D2H9X7"/>
<comment type="function">
    <text evidence="6">Plays an important role in the organization of the cytoskeleton. Binds to and sequesters actin monomers (G actin) and therefore inhibits actin polymerization.</text>
</comment>
<evidence type="ECO:0000256" key="2">
    <source>
        <dbReference type="ARBA" id="ARBA00009511"/>
    </source>
</evidence>
<feature type="non-terminal residue" evidence="8">
    <location>
        <position position="39"/>
    </location>
</feature>
<dbReference type="GO" id="GO:0003785">
    <property type="term" value="F:actin monomer binding"/>
    <property type="evidence" value="ECO:0007669"/>
    <property type="project" value="InterPro"/>
</dbReference>
<dbReference type="PANTHER" id="PTHR12021">
    <property type="entry name" value="THYMOSIN BETA"/>
    <property type="match status" value="1"/>
</dbReference>
<gene>
    <name evidence="8" type="ORF">PANDA_007172</name>
</gene>
<feature type="region of interest" description="Disordered" evidence="7">
    <location>
        <begin position="1"/>
        <end position="39"/>
    </location>
</feature>
<sequence length="39" mass="4321">SASPATMSDKPGLPETEKFGKSKRKKTETQERNSLPSRD</sequence>
<evidence type="ECO:0000256" key="1">
    <source>
        <dbReference type="ARBA" id="ARBA00004245"/>
    </source>
</evidence>
<evidence type="ECO:0000313" key="8">
    <source>
        <dbReference type="EMBL" id="EFB13711.1"/>
    </source>
</evidence>